<proteinExistence type="predicted"/>
<evidence type="ECO:0000256" key="2">
    <source>
        <dbReference type="ARBA" id="ARBA00023125"/>
    </source>
</evidence>
<dbReference type="InterPro" id="IPR036390">
    <property type="entry name" value="WH_DNA-bd_sf"/>
</dbReference>
<keyword evidence="3" id="KW-0804">Transcription</keyword>
<dbReference type="EMBL" id="CABPSE010000011">
    <property type="protein sequence ID" value="VVE23355.1"/>
    <property type="molecule type" value="Genomic_DNA"/>
</dbReference>
<gene>
    <name evidence="6" type="ORF">PCO31111_03275</name>
</gene>
<dbReference type="GO" id="GO:0003700">
    <property type="term" value="F:DNA-binding transcription factor activity"/>
    <property type="evidence" value="ECO:0007669"/>
    <property type="project" value="TreeGrafter"/>
</dbReference>
<evidence type="ECO:0000259" key="5">
    <source>
        <dbReference type="PROSITE" id="PS51078"/>
    </source>
</evidence>
<dbReference type="PROSITE" id="PS51078">
    <property type="entry name" value="ICLR_ED"/>
    <property type="match status" value="1"/>
</dbReference>
<dbReference type="InterPro" id="IPR036388">
    <property type="entry name" value="WH-like_DNA-bd_sf"/>
</dbReference>
<keyword evidence="7" id="KW-1185">Reference proteome</keyword>
<feature type="domain" description="IclR-ED" evidence="5">
    <location>
        <begin position="103"/>
        <end position="280"/>
    </location>
</feature>
<feature type="domain" description="HTH iclR-type" evidence="4">
    <location>
        <begin position="40"/>
        <end position="102"/>
    </location>
</feature>
<dbReference type="PANTHER" id="PTHR30136:SF24">
    <property type="entry name" value="HTH-TYPE TRANSCRIPTIONAL REPRESSOR ALLR"/>
    <property type="match status" value="1"/>
</dbReference>
<dbReference type="Gene3D" id="1.10.10.10">
    <property type="entry name" value="Winged helix-like DNA-binding domain superfamily/Winged helix DNA-binding domain"/>
    <property type="match status" value="1"/>
</dbReference>
<dbReference type="Pfam" id="PF09339">
    <property type="entry name" value="HTH_IclR"/>
    <property type="match status" value="1"/>
</dbReference>
<keyword evidence="1" id="KW-0805">Transcription regulation</keyword>
<dbReference type="GO" id="GO:0003677">
    <property type="term" value="F:DNA binding"/>
    <property type="evidence" value="ECO:0007669"/>
    <property type="project" value="UniProtKB-KW"/>
</dbReference>
<dbReference type="InterPro" id="IPR014757">
    <property type="entry name" value="Tscrpt_reg_IclR_C"/>
</dbReference>
<dbReference type="InterPro" id="IPR050707">
    <property type="entry name" value="HTH_MetabolicPath_Reg"/>
</dbReference>
<dbReference type="Pfam" id="PF01614">
    <property type="entry name" value="IclR_C"/>
    <property type="match status" value="1"/>
</dbReference>
<name>A0A5E4WK33_9BURK</name>
<dbReference type="InterPro" id="IPR029016">
    <property type="entry name" value="GAF-like_dom_sf"/>
</dbReference>
<dbReference type="PROSITE" id="PS51077">
    <property type="entry name" value="HTH_ICLR"/>
    <property type="match status" value="1"/>
</dbReference>
<dbReference type="Proteomes" id="UP000383971">
    <property type="component" value="Unassembled WGS sequence"/>
</dbReference>
<organism evidence="6 7">
    <name type="scientific">Pandoraea communis</name>
    <dbReference type="NCBI Taxonomy" id="2508297"/>
    <lineage>
        <taxon>Bacteria</taxon>
        <taxon>Pseudomonadati</taxon>
        <taxon>Pseudomonadota</taxon>
        <taxon>Betaproteobacteria</taxon>
        <taxon>Burkholderiales</taxon>
        <taxon>Burkholderiaceae</taxon>
        <taxon>Pandoraea</taxon>
    </lineage>
</organism>
<evidence type="ECO:0000313" key="6">
    <source>
        <dbReference type="EMBL" id="VVE23355.1"/>
    </source>
</evidence>
<dbReference type="PANTHER" id="PTHR30136">
    <property type="entry name" value="HELIX-TURN-HELIX TRANSCRIPTIONAL REGULATOR, ICLR FAMILY"/>
    <property type="match status" value="1"/>
</dbReference>
<evidence type="ECO:0000256" key="1">
    <source>
        <dbReference type="ARBA" id="ARBA00023015"/>
    </source>
</evidence>
<dbReference type="SUPFAM" id="SSF55781">
    <property type="entry name" value="GAF domain-like"/>
    <property type="match status" value="1"/>
</dbReference>
<dbReference type="Gene3D" id="3.30.450.40">
    <property type="match status" value="1"/>
</dbReference>
<evidence type="ECO:0000259" key="4">
    <source>
        <dbReference type="PROSITE" id="PS51077"/>
    </source>
</evidence>
<sequence>MNFLLWELRRKIAPMSSSAASPLIFSLSFVFKTMDTTEAQSVSERVLQVLVTVARHGRPIAAREIAAQTSLPLSTVYRHLVPLKKWGLVQEHAHEALYEPGPVGVQLAWGFDHNSHLVTQAREEIDALVQRTGETVGLLVAANGQVVCLDMHESEQSLRCSFAKGRAHPLVHGASAKALLSFLPQATRESLIGRQLAGQPVAQERLAAQVEEIRKQRYAVSESEVDFGVWGVSAPVFAAKERLEGTITLMAPAVRVAQRHEELIRLTVAAAERISNRLQYF</sequence>
<dbReference type="AlphaFoldDB" id="A0A5E4WK33"/>
<protein>
    <submittedName>
        <fullName evidence="6">Transcription regulator protein</fullName>
    </submittedName>
</protein>
<keyword evidence="2" id="KW-0238">DNA-binding</keyword>
<accession>A0A5E4WK33</accession>
<dbReference type="SMART" id="SM00346">
    <property type="entry name" value="HTH_ICLR"/>
    <property type="match status" value="1"/>
</dbReference>
<dbReference type="GO" id="GO:0045892">
    <property type="term" value="P:negative regulation of DNA-templated transcription"/>
    <property type="evidence" value="ECO:0007669"/>
    <property type="project" value="TreeGrafter"/>
</dbReference>
<dbReference type="InterPro" id="IPR005471">
    <property type="entry name" value="Tscrpt_reg_IclR_N"/>
</dbReference>
<evidence type="ECO:0000256" key="3">
    <source>
        <dbReference type="ARBA" id="ARBA00023163"/>
    </source>
</evidence>
<reference evidence="6 7" key="1">
    <citation type="submission" date="2019-08" db="EMBL/GenBank/DDBJ databases">
        <authorList>
            <person name="Peeters C."/>
        </authorList>
    </citation>
    <scope>NUCLEOTIDE SEQUENCE [LARGE SCALE GENOMIC DNA]</scope>
    <source>
        <strain evidence="6 7">LMG 31111</strain>
    </source>
</reference>
<dbReference type="SUPFAM" id="SSF46785">
    <property type="entry name" value="Winged helix' DNA-binding domain"/>
    <property type="match status" value="1"/>
</dbReference>
<evidence type="ECO:0000313" key="7">
    <source>
        <dbReference type="Proteomes" id="UP000383971"/>
    </source>
</evidence>